<dbReference type="Pfam" id="PF01174">
    <property type="entry name" value="SNO"/>
    <property type="match status" value="1"/>
</dbReference>
<evidence type="ECO:0000256" key="9">
    <source>
        <dbReference type="ARBA" id="ARBA00064749"/>
    </source>
</evidence>
<dbReference type="PROSITE" id="PS01236">
    <property type="entry name" value="PDXT_SNO_1"/>
    <property type="match status" value="1"/>
</dbReference>
<protein>
    <recommendedName>
        <fullName evidence="10">Pyridoxal 5'-phosphate synthase subunit PdxT</fullName>
        <ecNumber evidence="10">4.3.3.6</ecNumber>
    </recommendedName>
    <alternativeName>
        <fullName evidence="10">Pdx2</fullName>
    </alternativeName>
    <alternativeName>
        <fullName evidence="10">Pyridoxal 5'-phosphate synthase glutaminase subunit</fullName>
        <ecNumber evidence="10">3.5.1.2</ecNumber>
    </alternativeName>
</protein>
<dbReference type="PROSITE" id="PS51273">
    <property type="entry name" value="GATASE_TYPE_1"/>
    <property type="match status" value="1"/>
</dbReference>
<evidence type="ECO:0000313" key="14">
    <source>
        <dbReference type="Proteomes" id="UP000249818"/>
    </source>
</evidence>
<dbReference type="PIRSF" id="PIRSF005639">
    <property type="entry name" value="Glut_amidoT_SNO"/>
    <property type="match status" value="1"/>
</dbReference>
<evidence type="ECO:0000256" key="11">
    <source>
        <dbReference type="PIRSR" id="PIRSR005639-1"/>
    </source>
</evidence>
<evidence type="ECO:0000256" key="3">
    <source>
        <dbReference type="ARBA" id="ARBA00022898"/>
    </source>
</evidence>
<evidence type="ECO:0000256" key="1">
    <source>
        <dbReference type="ARBA" id="ARBA00008345"/>
    </source>
</evidence>
<dbReference type="EMBL" id="LS483254">
    <property type="protein sequence ID" value="SQD92985.1"/>
    <property type="molecule type" value="Genomic_DNA"/>
</dbReference>
<keyword evidence="3 10" id="KW-0663">Pyridoxal phosphate</keyword>
<dbReference type="RefSeq" id="WP_122031366.1">
    <property type="nucleotide sequence ID" value="NZ_LS483254.1"/>
</dbReference>
<organism evidence="13 14">
    <name type="scientific">Candidatus Bipolaricaulis anaerobius</name>
    <dbReference type="NCBI Taxonomy" id="2026885"/>
    <lineage>
        <taxon>Bacteria</taxon>
        <taxon>Candidatus Bipolaricaulota</taxon>
        <taxon>Candidatus Bipolaricaulia</taxon>
        <taxon>Candidatus Bipolaricaulales</taxon>
        <taxon>Candidatus Bipolaricaulaceae</taxon>
        <taxon>Candidatus Bipolaricaulis</taxon>
    </lineage>
</organism>
<dbReference type="GO" id="GO:0006543">
    <property type="term" value="P:L-glutamine catabolic process"/>
    <property type="evidence" value="ECO:0007669"/>
    <property type="project" value="UniProtKB-UniRule"/>
</dbReference>
<comment type="catalytic activity">
    <reaction evidence="6 10">
        <text>aldehydo-D-ribose 5-phosphate + D-glyceraldehyde 3-phosphate + L-glutamine = pyridoxal 5'-phosphate + L-glutamate + phosphate + 3 H2O + H(+)</text>
        <dbReference type="Rhea" id="RHEA:31507"/>
        <dbReference type="ChEBI" id="CHEBI:15377"/>
        <dbReference type="ChEBI" id="CHEBI:15378"/>
        <dbReference type="ChEBI" id="CHEBI:29985"/>
        <dbReference type="ChEBI" id="CHEBI:43474"/>
        <dbReference type="ChEBI" id="CHEBI:58273"/>
        <dbReference type="ChEBI" id="CHEBI:58359"/>
        <dbReference type="ChEBI" id="CHEBI:59776"/>
        <dbReference type="ChEBI" id="CHEBI:597326"/>
        <dbReference type="EC" id="4.3.3.6"/>
    </reaction>
</comment>
<dbReference type="InterPro" id="IPR021196">
    <property type="entry name" value="PdxT/SNO_CS"/>
</dbReference>
<dbReference type="GO" id="GO:0042823">
    <property type="term" value="P:pyridoxal phosphate biosynthetic process"/>
    <property type="evidence" value="ECO:0007669"/>
    <property type="project" value="UniProtKB-UniRule"/>
</dbReference>
<dbReference type="GO" id="GO:0005829">
    <property type="term" value="C:cytosol"/>
    <property type="evidence" value="ECO:0007669"/>
    <property type="project" value="TreeGrafter"/>
</dbReference>
<dbReference type="SUPFAM" id="SSF52317">
    <property type="entry name" value="Class I glutamine amidotransferase-like"/>
    <property type="match status" value="1"/>
</dbReference>
<reference evidence="14" key="1">
    <citation type="submission" date="2018-05" db="EMBL/GenBank/DDBJ databases">
        <authorList>
            <person name="Hao L."/>
        </authorList>
    </citation>
    <scope>NUCLEOTIDE SEQUENCE [LARGE SCALE GENOMIC DNA]</scope>
</reference>
<keyword evidence="2 10" id="KW-0378">Hydrolase</keyword>
<evidence type="ECO:0000256" key="6">
    <source>
        <dbReference type="ARBA" id="ARBA00047992"/>
    </source>
</evidence>
<feature type="active site" description="Nucleophile" evidence="10 11">
    <location>
        <position position="78"/>
    </location>
</feature>
<dbReference type="Gene3D" id="3.40.50.880">
    <property type="match status" value="1"/>
</dbReference>
<feature type="active site" description="Charge relay system" evidence="10 11">
    <location>
        <position position="170"/>
    </location>
</feature>
<comment type="function">
    <text evidence="8 10">Catalyzes the hydrolysis of glutamine to glutamate and ammonia as part of the biosynthesis of pyridoxal 5'-phosphate. The resulting ammonia molecule is channeled to the active site of PdxS.</text>
</comment>
<comment type="similarity">
    <text evidence="1 10">Belongs to the glutaminase PdxT/SNO family.</text>
</comment>
<evidence type="ECO:0000256" key="12">
    <source>
        <dbReference type="PIRSR" id="PIRSR005639-2"/>
    </source>
</evidence>
<dbReference type="InterPro" id="IPR002161">
    <property type="entry name" value="PdxT/SNO"/>
</dbReference>
<dbReference type="PANTHER" id="PTHR31559:SF0">
    <property type="entry name" value="PYRIDOXAL 5'-PHOSPHATE SYNTHASE SUBUNIT SNO1-RELATED"/>
    <property type="match status" value="1"/>
</dbReference>
<dbReference type="PROSITE" id="PS51130">
    <property type="entry name" value="PDXT_SNO_2"/>
    <property type="match status" value="1"/>
</dbReference>
<sequence>MTVGVVAVQGDVREHLRTLARLGVEGCPVLRPEQLARLAGIILPGGESTAMWRLMTRTGLAAPLREALARGLPAFGTCAGMILLARRITNWGETFLGVLDVAVERNATGRQVDSFEARVSADGLGEIPAVFIRAPLVRQMGPTVEALGWLGDVPVLVREGRLLAASFHPELTDDAQVHDLFIQMCRKERPWQHV</sequence>
<dbReference type="KEGG" id="bana:BARAN1_0961"/>
<evidence type="ECO:0000256" key="2">
    <source>
        <dbReference type="ARBA" id="ARBA00022801"/>
    </source>
</evidence>
<dbReference type="OrthoDB" id="9810320at2"/>
<dbReference type="FunFam" id="3.40.50.880:FF:000010">
    <property type="entry name" value="uncharacterized protein LOC100176842 isoform X2"/>
    <property type="match status" value="1"/>
</dbReference>
<feature type="binding site" evidence="10 12">
    <location>
        <begin position="132"/>
        <end position="133"/>
    </location>
    <ligand>
        <name>L-glutamine</name>
        <dbReference type="ChEBI" id="CHEBI:58359"/>
    </ligand>
</feature>
<dbReference type="PANTHER" id="PTHR31559">
    <property type="entry name" value="PYRIDOXAL 5'-PHOSPHATE SYNTHASE SUBUNIT SNO"/>
    <property type="match status" value="1"/>
</dbReference>
<dbReference type="GO" id="GO:0008614">
    <property type="term" value="P:pyridoxine metabolic process"/>
    <property type="evidence" value="ECO:0007669"/>
    <property type="project" value="TreeGrafter"/>
</dbReference>
<dbReference type="AlphaFoldDB" id="A0A2X3MLG6"/>
<dbReference type="Proteomes" id="UP000249818">
    <property type="component" value="Chromosome BARAN1"/>
</dbReference>
<accession>A0A2X3MLG6</accession>
<name>A0A2X3MLG6_9BACT</name>
<keyword evidence="5 10" id="KW-0456">Lyase</keyword>
<dbReference type="EC" id="3.5.1.2" evidence="10"/>
<evidence type="ECO:0000313" key="13">
    <source>
        <dbReference type="EMBL" id="SQD92985.1"/>
    </source>
</evidence>
<keyword evidence="4 10" id="KW-0315">Glutamine amidotransferase</keyword>
<proteinExistence type="inferred from homology"/>
<dbReference type="InterPro" id="IPR029062">
    <property type="entry name" value="Class_I_gatase-like"/>
</dbReference>
<evidence type="ECO:0000256" key="7">
    <source>
        <dbReference type="ARBA" id="ARBA00049534"/>
    </source>
</evidence>
<evidence type="ECO:0000256" key="8">
    <source>
        <dbReference type="ARBA" id="ARBA00054599"/>
    </source>
</evidence>
<evidence type="ECO:0000256" key="4">
    <source>
        <dbReference type="ARBA" id="ARBA00022962"/>
    </source>
</evidence>
<keyword evidence="14" id="KW-1185">Reference proteome</keyword>
<dbReference type="GO" id="GO:0004359">
    <property type="term" value="F:glutaminase activity"/>
    <property type="evidence" value="ECO:0007669"/>
    <property type="project" value="UniProtKB-UniRule"/>
</dbReference>
<feature type="active site" description="Charge relay system" evidence="10 11">
    <location>
        <position position="168"/>
    </location>
</feature>
<comment type="pathway">
    <text evidence="10">Cofactor biosynthesis; pyridoxal 5'-phosphate biosynthesis.</text>
</comment>
<dbReference type="GO" id="GO:1903600">
    <property type="term" value="C:glutaminase complex"/>
    <property type="evidence" value="ECO:0007669"/>
    <property type="project" value="TreeGrafter"/>
</dbReference>
<feature type="binding site" evidence="10 12">
    <location>
        <begin position="46"/>
        <end position="48"/>
    </location>
    <ligand>
        <name>L-glutamine</name>
        <dbReference type="ChEBI" id="CHEBI:58359"/>
    </ligand>
</feature>
<comment type="catalytic activity">
    <reaction evidence="7 10">
        <text>L-glutamine + H2O = L-glutamate + NH4(+)</text>
        <dbReference type="Rhea" id="RHEA:15889"/>
        <dbReference type="ChEBI" id="CHEBI:15377"/>
        <dbReference type="ChEBI" id="CHEBI:28938"/>
        <dbReference type="ChEBI" id="CHEBI:29985"/>
        <dbReference type="ChEBI" id="CHEBI:58359"/>
        <dbReference type="EC" id="3.5.1.2"/>
    </reaction>
</comment>
<dbReference type="CDD" id="cd01749">
    <property type="entry name" value="GATase1_PB"/>
    <property type="match status" value="1"/>
</dbReference>
<feature type="binding site" evidence="10 12">
    <location>
        <position position="105"/>
    </location>
    <ligand>
        <name>L-glutamine</name>
        <dbReference type="ChEBI" id="CHEBI:58359"/>
    </ligand>
</feature>
<dbReference type="EC" id="4.3.3.6" evidence="10"/>
<evidence type="ECO:0000256" key="10">
    <source>
        <dbReference type="HAMAP-Rule" id="MF_01615"/>
    </source>
</evidence>
<dbReference type="GO" id="GO:0036381">
    <property type="term" value="F:pyridoxal 5'-phosphate synthase (glutamine hydrolysing) activity"/>
    <property type="evidence" value="ECO:0007669"/>
    <property type="project" value="UniProtKB-UniRule"/>
</dbReference>
<dbReference type="UniPathway" id="UPA00245"/>
<comment type="subunit">
    <text evidence="9 10">In the presence of PdxS, forms a dodecamer of heterodimers. Only shows activity in the heterodimer.</text>
</comment>
<dbReference type="HAMAP" id="MF_01615">
    <property type="entry name" value="PdxT"/>
    <property type="match status" value="1"/>
</dbReference>
<dbReference type="NCBIfam" id="TIGR03800">
    <property type="entry name" value="PLP_synth_Pdx2"/>
    <property type="match status" value="1"/>
</dbReference>
<gene>
    <name evidence="10 13" type="primary">pdxT</name>
    <name evidence="13" type="ORF">BARAN1_0961</name>
</gene>
<evidence type="ECO:0000256" key="5">
    <source>
        <dbReference type="ARBA" id="ARBA00023239"/>
    </source>
</evidence>